<dbReference type="AlphaFoldDB" id="A0A094PTT7"/>
<keyword evidence="1" id="KW-0812">Transmembrane</keyword>
<name>A0A094PTT7_9ZZZZ</name>
<sequence>MRNQHFHLAPCLIDPYSYLMAGIFRRKQRKKGSAPVYDITAAPASLTRDQAGRQKRYFISMMIRTACFLLTVILPSPYRWFALLGAVTLPYIAVVVANAGRESFAPGESLVSDKAKSLE</sequence>
<evidence type="ECO:0000256" key="1">
    <source>
        <dbReference type="SAM" id="Phobius"/>
    </source>
</evidence>
<evidence type="ECO:0008006" key="3">
    <source>
        <dbReference type="Google" id="ProtNLM"/>
    </source>
</evidence>
<proteinExistence type="predicted"/>
<keyword evidence="1" id="KW-1133">Transmembrane helix</keyword>
<organism evidence="2">
    <name type="scientific">freshwater metagenome</name>
    <dbReference type="NCBI Taxonomy" id="449393"/>
    <lineage>
        <taxon>unclassified sequences</taxon>
        <taxon>metagenomes</taxon>
        <taxon>ecological metagenomes</taxon>
    </lineage>
</organism>
<keyword evidence="1" id="KW-0472">Membrane</keyword>
<dbReference type="InterPro" id="IPR021449">
    <property type="entry name" value="DUF3099"/>
</dbReference>
<comment type="caution">
    <text evidence="2">The sequence shown here is derived from an EMBL/GenBank/DDBJ whole genome shotgun (WGS) entry which is preliminary data.</text>
</comment>
<dbReference type="EMBL" id="JNSK01000103">
    <property type="protein sequence ID" value="KGA15185.1"/>
    <property type="molecule type" value="Genomic_DNA"/>
</dbReference>
<feature type="transmembrane region" description="Helical" evidence="1">
    <location>
        <begin position="80"/>
        <end position="100"/>
    </location>
</feature>
<reference evidence="2" key="1">
    <citation type="submission" date="2014-05" db="EMBL/GenBank/DDBJ databases">
        <title>Key roles for freshwater Actinobacteria revealed by deep metagenomic sequencing.</title>
        <authorList>
            <person name="Ghai R."/>
            <person name="Mizuno C.M."/>
            <person name="Picazo A."/>
            <person name="Camacho A."/>
            <person name="Rodriguez-Valera F."/>
        </authorList>
    </citation>
    <scope>NUCLEOTIDE SEQUENCE</scope>
</reference>
<feature type="transmembrane region" description="Helical" evidence="1">
    <location>
        <begin position="57"/>
        <end position="74"/>
    </location>
</feature>
<accession>A0A094PTT7</accession>
<gene>
    <name evidence="2" type="ORF">GM50_17815</name>
</gene>
<evidence type="ECO:0000313" key="2">
    <source>
        <dbReference type="EMBL" id="KGA15185.1"/>
    </source>
</evidence>
<protein>
    <recommendedName>
        <fullName evidence="3">DUF3099 domain-containing protein</fullName>
    </recommendedName>
</protein>
<dbReference type="Pfam" id="PF11298">
    <property type="entry name" value="DUF3099"/>
    <property type="match status" value="1"/>
</dbReference>